<reference evidence="2 3" key="1">
    <citation type="submission" date="2017-11" db="EMBL/GenBank/DDBJ databases">
        <title>De-novo sequencing of pomegranate (Punica granatum L.) genome.</title>
        <authorList>
            <person name="Akparov Z."/>
            <person name="Amiraslanov A."/>
            <person name="Hajiyeva S."/>
            <person name="Abbasov M."/>
            <person name="Kaur K."/>
            <person name="Hamwieh A."/>
            <person name="Solovyev V."/>
            <person name="Salamov A."/>
            <person name="Braich B."/>
            <person name="Kosarev P."/>
            <person name="Mahmoud A."/>
            <person name="Hajiyev E."/>
            <person name="Babayeva S."/>
            <person name="Izzatullayeva V."/>
            <person name="Mammadov A."/>
            <person name="Mammadov A."/>
            <person name="Sharifova S."/>
            <person name="Ojaghi J."/>
            <person name="Eynullazada K."/>
            <person name="Bayramov B."/>
            <person name="Abdulazimova A."/>
            <person name="Shahmuradov I."/>
        </authorList>
    </citation>
    <scope>NUCLEOTIDE SEQUENCE [LARGE SCALE GENOMIC DNA]</scope>
    <source>
        <strain evidence="3">cv. AG2017</strain>
        <tissue evidence="2">Leaf</tissue>
    </source>
</reference>
<feature type="region of interest" description="Disordered" evidence="1">
    <location>
        <begin position="82"/>
        <end position="159"/>
    </location>
</feature>
<accession>A0A2I0KCC3</accession>
<comment type="caution">
    <text evidence="2">The sequence shown here is derived from an EMBL/GenBank/DDBJ whole genome shotgun (WGS) entry which is preliminary data.</text>
</comment>
<dbReference type="AlphaFoldDB" id="A0A2I0KCC3"/>
<name>A0A2I0KCC3_PUNGR</name>
<sequence>MIRRHTIRYCRESLKPHRYIKREIVKARENDYIEEEEAVFGLNRAKRLSATSLERQAKEWSRDGVFGLSKLLMVCGCLEDFKGSRPTKQSERKREKEGGQVLNTRQLDRARLAREEQGEETRLDGDQGRERVVGDPSRDVGTTCLSRGKKKFARKPRNL</sequence>
<dbReference type="Proteomes" id="UP000233551">
    <property type="component" value="Unassembled WGS sequence"/>
</dbReference>
<keyword evidence="3" id="KW-1185">Reference proteome</keyword>
<feature type="compositionally biased region" description="Basic residues" evidence="1">
    <location>
        <begin position="147"/>
        <end position="159"/>
    </location>
</feature>
<proteinExistence type="predicted"/>
<feature type="compositionally biased region" description="Basic and acidic residues" evidence="1">
    <location>
        <begin position="106"/>
        <end position="138"/>
    </location>
</feature>
<gene>
    <name evidence="2" type="ORF">CRG98_014155</name>
</gene>
<organism evidence="2 3">
    <name type="scientific">Punica granatum</name>
    <name type="common">Pomegranate</name>
    <dbReference type="NCBI Taxonomy" id="22663"/>
    <lineage>
        <taxon>Eukaryota</taxon>
        <taxon>Viridiplantae</taxon>
        <taxon>Streptophyta</taxon>
        <taxon>Embryophyta</taxon>
        <taxon>Tracheophyta</taxon>
        <taxon>Spermatophyta</taxon>
        <taxon>Magnoliopsida</taxon>
        <taxon>eudicotyledons</taxon>
        <taxon>Gunneridae</taxon>
        <taxon>Pentapetalae</taxon>
        <taxon>rosids</taxon>
        <taxon>malvids</taxon>
        <taxon>Myrtales</taxon>
        <taxon>Lythraceae</taxon>
        <taxon>Punica</taxon>
    </lineage>
</organism>
<feature type="compositionally biased region" description="Basic and acidic residues" evidence="1">
    <location>
        <begin position="82"/>
        <end position="98"/>
    </location>
</feature>
<protein>
    <submittedName>
        <fullName evidence="2">Uncharacterized protein</fullName>
    </submittedName>
</protein>
<evidence type="ECO:0000256" key="1">
    <source>
        <dbReference type="SAM" id="MobiDB-lite"/>
    </source>
</evidence>
<evidence type="ECO:0000313" key="2">
    <source>
        <dbReference type="EMBL" id="PKI65416.1"/>
    </source>
</evidence>
<evidence type="ECO:0000313" key="3">
    <source>
        <dbReference type="Proteomes" id="UP000233551"/>
    </source>
</evidence>
<dbReference type="EMBL" id="PGOL01000751">
    <property type="protein sequence ID" value="PKI65416.1"/>
    <property type="molecule type" value="Genomic_DNA"/>
</dbReference>